<feature type="transmembrane region" description="Helical" evidence="1">
    <location>
        <begin position="21"/>
        <end position="40"/>
    </location>
</feature>
<dbReference type="Pfam" id="PF09834">
    <property type="entry name" value="DUF2061"/>
    <property type="match status" value="1"/>
</dbReference>
<gene>
    <name evidence="3" type="ORF">GCM10025759_34430</name>
</gene>
<reference evidence="4" key="1">
    <citation type="journal article" date="2019" name="Int. J. Syst. Evol. Microbiol.">
        <title>The Global Catalogue of Microorganisms (GCM) 10K type strain sequencing project: providing services to taxonomists for standard genome sequencing and annotation.</title>
        <authorList>
            <consortium name="The Broad Institute Genomics Platform"/>
            <consortium name="The Broad Institute Genome Sequencing Center for Infectious Disease"/>
            <person name="Wu L."/>
            <person name="Ma J."/>
        </authorList>
    </citation>
    <scope>NUCLEOTIDE SEQUENCE [LARGE SCALE GENOMIC DNA]</scope>
    <source>
        <strain evidence="4">JCM 19212</strain>
    </source>
</reference>
<protein>
    <recommendedName>
        <fullName evidence="2">DUF2061 domain-containing protein</fullName>
    </recommendedName>
</protein>
<comment type="caution">
    <text evidence="3">The sequence shown here is derived from an EMBL/GenBank/DDBJ whole genome shotgun (WGS) entry which is preliminary data.</text>
</comment>
<keyword evidence="1" id="KW-1133">Transmembrane helix</keyword>
<dbReference type="InterPro" id="IPR018638">
    <property type="entry name" value="DUF2061_membrane"/>
</dbReference>
<dbReference type="Proteomes" id="UP001501083">
    <property type="component" value="Unassembled WGS sequence"/>
</dbReference>
<keyword evidence="1" id="KW-0812">Transmembrane</keyword>
<evidence type="ECO:0000313" key="3">
    <source>
        <dbReference type="EMBL" id="GAA5082592.1"/>
    </source>
</evidence>
<accession>A0ABP9LPB3</accession>
<evidence type="ECO:0000259" key="2">
    <source>
        <dbReference type="Pfam" id="PF09834"/>
    </source>
</evidence>
<dbReference type="EMBL" id="BAABKY010000006">
    <property type="protein sequence ID" value="GAA5082592.1"/>
    <property type="molecule type" value="Genomic_DNA"/>
</dbReference>
<organism evidence="3 4">
    <name type="scientific">Lysobacter panacisoli</name>
    <dbReference type="NCBI Taxonomy" id="1255263"/>
    <lineage>
        <taxon>Bacteria</taxon>
        <taxon>Pseudomonadati</taxon>
        <taxon>Pseudomonadota</taxon>
        <taxon>Gammaproteobacteria</taxon>
        <taxon>Lysobacterales</taxon>
        <taxon>Lysobacteraceae</taxon>
        <taxon>Lysobacter</taxon>
    </lineage>
</organism>
<feature type="domain" description="DUF2061" evidence="2">
    <location>
        <begin position="20"/>
        <end position="71"/>
    </location>
</feature>
<sequence length="93" mass="10193">MDGPERVSIMRTDLIKDRVMAKTFSFAAIHFSVAFTVGYLMTGSVWVGGALALVEPACNTVAFHFHEKVWKRIEARRANVPQQGSGDPTALAL</sequence>
<evidence type="ECO:0000313" key="4">
    <source>
        <dbReference type="Proteomes" id="UP001501083"/>
    </source>
</evidence>
<proteinExistence type="predicted"/>
<keyword evidence="4" id="KW-1185">Reference proteome</keyword>
<keyword evidence="1" id="KW-0472">Membrane</keyword>
<name>A0ABP9LPB3_9GAMM</name>
<evidence type="ECO:0000256" key="1">
    <source>
        <dbReference type="SAM" id="Phobius"/>
    </source>
</evidence>